<evidence type="ECO:0000256" key="1">
    <source>
        <dbReference type="SAM" id="Phobius"/>
    </source>
</evidence>
<reference evidence="2 3" key="1">
    <citation type="submission" date="2017-11" db="EMBL/GenBank/DDBJ databases">
        <title>Comparitive Functional Genomics of Dry Heat Resistant strains isolated from the Viking Spacecraft.</title>
        <authorList>
            <person name="Seuylemezian A."/>
            <person name="Cooper K."/>
            <person name="Vaishampayan P."/>
        </authorList>
    </citation>
    <scope>NUCLEOTIDE SEQUENCE [LARGE SCALE GENOMIC DNA]</scope>
    <source>
        <strain evidence="2 3">V1-29</strain>
    </source>
</reference>
<evidence type="ECO:0000313" key="2">
    <source>
        <dbReference type="EMBL" id="PLT27697.1"/>
    </source>
</evidence>
<feature type="transmembrane region" description="Helical" evidence="1">
    <location>
        <begin position="27"/>
        <end position="48"/>
    </location>
</feature>
<keyword evidence="1" id="KW-1133">Transmembrane helix</keyword>
<dbReference type="Proteomes" id="UP000234748">
    <property type="component" value="Unassembled WGS sequence"/>
</dbReference>
<keyword evidence="1" id="KW-0472">Membrane</keyword>
<keyword evidence="3" id="KW-1185">Reference proteome</keyword>
<comment type="caution">
    <text evidence="2">The sequence shown here is derived from an EMBL/GenBank/DDBJ whole genome shotgun (WGS) entry which is preliminary data.</text>
</comment>
<protein>
    <submittedName>
        <fullName evidence="2">Uncharacterized protein</fullName>
    </submittedName>
</protein>
<name>A0A2N5LZZ4_9BACI</name>
<dbReference type="AlphaFoldDB" id="A0A2N5LZZ4"/>
<dbReference type="EMBL" id="PGUY01000084">
    <property type="protein sequence ID" value="PLT27697.1"/>
    <property type="molecule type" value="Genomic_DNA"/>
</dbReference>
<organism evidence="2 3">
    <name type="scientific">Peribacillus deserti</name>
    <dbReference type="NCBI Taxonomy" id="673318"/>
    <lineage>
        <taxon>Bacteria</taxon>
        <taxon>Bacillati</taxon>
        <taxon>Bacillota</taxon>
        <taxon>Bacilli</taxon>
        <taxon>Bacillales</taxon>
        <taxon>Bacillaceae</taxon>
        <taxon>Peribacillus</taxon>
    </lineage>
</organism>
<gene>
    <name evidence="2" type="ORF">CUU66_22525</name>
</gene>
<evidence type="ECO:0000313" key="3">
    <source>
        <dbReference type="Proteomes" id="UP000234748"/>
    </source>
</evidence>
<accession>A0A2N5LZZ4</accession>
<sequence length="66" mass="7611">MGKRKSSPRLATTSSNKMLLIDSMGRLRGYYSCWLNFFGLCTLLAVSWKDLSNKHLADYFQYVRIG</sequence>
<proteinExistence type="predicted"/>
<keyword evidence="1" id="KW-0812">Transmembrane</keyword>